<comment type="caution">
    <text evidence="1">The sequence shown here is derived from an EMBL/GenBank/DDBJ whole genome shotgun (WGS) entry which is preliminary data.</text>
</comment>
<dbReference type="Proteomes" id="UP000887104">
    <property type="component" value="Unassembled WGS sequence"/>
</dbReference>
<name>A0ABQ4PS18_9GAMM</name>
<accession>A0ABQ4PS18</accession>
<dbReference type="Gene3D" id="1.20.1280.40">
    <property type="entry name" value="HHA"/>
    <property type="match status" value="1"/>
</dbReference>
<sequence length="67" mass="7842">MKVTVSALTNLSENEQQWLRHFRRSKSMNTLDIQCEGAERKHAGNSKELNDINTAWCAREQELLSWH</sequence>
<reference evidence="1" key="1">
    <citation type="submission" date="2021-05" db="EMBL/GenBank/DDBJ databases">
        <title>Molecular characterization for Shewanella algae harboring chromosomal blaOXA-55-like strains isolated from clinical and environment sample.</title>
        <authorList>
            <person name="Ohama Y."/>
            <person name="Aoki K."/>
            <person name="Harada S."/>
            <person name="Moriya K."/>
            <person name="Ishii Y."/>
            <person name="Tateda K."/>
        </authorList>
    </citation>
    <scope>NUCLEOTIDE SEQUENCE</scope>
    <source>
        <strain evidence="1">JCM 11563</strain>
    </source>
</reference>
<evidence type="ECO:0000313" key="1">
    <source>
        <dbReference type="EMBL" id="GIU52897.1"/>
    </source>
</evidence>
<dbReference type="RefSeq" id="WP_220783635.1">
    <property type="nucleotide sequence ID" value="NZ_BPEY01000257.1"/>
</dbReference>
<dbReference type="EMBL" id="BPEY01000257">
    <property type="protein sequence ID" value="GIU52897.1"/>
    <property type="molecule type" value="Genomic_DNA"/>
</dbReference>
<evidence type="ECO:0000313" key="2">
    <source>
        <dbReference type="Proteomes" id="UP000887104"/>
    </source>
</evidence>
<gene>
    <name evidence="1" type="ORF">TUM4438_46500</name>
</gene>
<protein>
    <submittedName>
        <fullName evidence="1">Uncharacterized protein</fullName>
    </submittedName>
</protein>
<keyword evidence="2" id="KW-1185">Reference proteome</keyword>
<proteinExistence type="predicted"/>
<dbReference type="InterPro" id="IPR036666">
    <property type="entry name" value="HHA_sf"/>
</dbReference>
<organism evidence="1 2">
    <name type="scientific">Shewanella sairae</name>
    <dbReference type="NCBI Taxonomy" id="190310"/>
    <lineage>
        <taxon>Bacteria</taxon>
        <taxon>Pseudomonadati</taxon>
        <taxon>Pseudomonadota</taxon>
        <taxon>Gammaproteobacteria</taxon>
        <taxon>Alteromonadales</taxon>
        <taxon>Shewanellaceae</taxon>
        <taxon>Shewanella</taxon>
    </lineage>
</organism>